<dbReference type="GO" id="GO:0071555">
    <property type="term" value="P:cell wall organization"/>
    <property type="evidence" value="ECO:0007669"/>
    <property type="project" value="UniProtKB-KW"/>
</dbReference>
<dbReference type="InterPro" id="IPR035911">
    <property type="entry name" value="MurE/MurF_N"/>
</dbReference>
<feature type="domain" description="Mur ligase central" evidence="14">
    <location>
        <begin position="111"/>
        <end position="290"/>
    </location>
</feature>
<evidence type="ECO:0000256" key="5">
    <source>
        <dbReference type="ARBA" id="ARBA00022840"/>
    </source>
</evidence>
<gene>
    <name evidence="10" type="primary">murF</name>
    <name evidence="15" type="ORF">C8N25_11363</name>
</gene>
<dbReference type="InterPro" id="IPR000713">
    <property type="entry name" value="Mur_ligase_N"/>
</dbReference>
<evidence type="ECO:0000313" key="16">
    <source>
        <dbReference type="Proteomes" id="UP000256405"/>
    </source>
</evidence>
<keyword evidence="4 10" id="KW-0547">Nucleotide-binding</keyword>
<dbReference type="GO" id="GO:0008766">
    <property type="term" value="F:UDP-N-acetylmuramoylalanyl-D-glutamyl-2,6-diaminopimelate-D-alanyl-D-alanine ligase activity"/>
    <property type="evidence" value="ECO:0007669"/>
    <property type="project" value="RHEA"/>
</dbReference>
<dbReference type="Pfam" id="PF02875">
    <property type="entry name" value="Mur_ligase_C"/>
    <property type="match status" value="1"/>
</dbReference>
<comment type="pathway">
    <text evidence="10 11">Cell wall biogenesis; peptidoglycan biosynthesis.</text>
</comment>
<dbReference type="GO" id="GO:0005737">
    <property type="term" value="C:cytoplasm"/>
    <property type="evidence" value="ECO:0007669"/>
    <property type="project" value="UniProtKB-SubCell"/>
</dbReference>
<dbReference type="GO" id="GO:0008360">
    <property type="term" value="P:regulation of cell shape"/>
    <property type="evidence" value="ECO:0007669"/>
    <property type="project" value="UniProtKB-KW"/>
</dbReference>
<organism evidence="15 16">
    <name type="scientific">Algoriphagus antarcticus</name>
    <dbReference type="NCBI Taxonomy" id="238540"/>
    <lineage>
        <taxon>Bacteria</taxon>
        <taxon>Pseudomonadati</taxon>
        <taxon>Bacteroidota</taxon>
        <taxon>Cytophagia</taxon>
        <taxon>Cytophagales</taxon>
        <taxon>Cyclobacteriaceae</taxon>
        <taxon>Algoriphagus</taxon>
    </lineage>
</organism>
<comment type="caution">
    <text evidence="15">The sequence shown here is derived from an EMBL/GenBank/DDBJ whole genome shotgun (WGS) entry which is preliminary data.</text>
</comment>
<evidence type="ECO:0000256" key="8">
    <source>
        <dbReference type="ARBA" id="ARBA00023306"/>
    </source>
</evidence>
<dbReference type="InterPro" id="IPR013221">
    <property type="entry name" value="Mur_ligase_cen"/>
</dbReference>
<keyword evidence="2 10" id="KW-0436">Ligase</keyword>
<dbReference type="InterPro" id="IPR004101">
    <property type="entry name" value="Mur_ligase_C"/>
</dbReference>
<dbReference type="EC" id="6.3.2.10" evidence="10 11"/>
<accession>A0A3E0DQH5</accession>
<dbReference type="InterPro" id="IPR005863">
    <property type="entry name" value="UDP-N-AcMur_synth"/>
</dbReference>
<dbReference type="InterPro" id="IPR036615">
    <property type="entry name" value="Mur_ligase_C_dom_sf"/>
</dbReference>
<evidence type="ECO:0000259" key="14">
    <source>
        <dbReference type="Pfam" id="PF08245"/>
    </source>
</evidence>
<comment type="subcellular location">
    <subcellularLocation>
        <location evidence="10 11">Cytoplasm</location>
    </subcellularLocation>
</comment>
<keyword evidence="6 10" id="KW-0133">Cell shape</keyword>
<comment type="catalytic activity">
    <reaction evidence="10 11">
        <text>D-alanyl-D-alanine + UDP-N-acetyl-alpha-D-muramoyl-L-alanyl-gamma-D-glutamyl-meso-2,6-diaminopimelate + ATP = UDP-N-acetyl-alpha-D-muramoyl-L-alanyl-gamma-D-glutamyl-meso-2,6-diaminopimeloyl-D-alanyl-D-alanine + ADP + phosphate + H(+)</text>
        <dbReference type="Rhea" id="RHEA:28374"/>
        <dbReference type="ChEBI" id="CHEBI:15378"/>
        <dbReference type="ChEBI" id="CHEBI:30616"/>
        <dbReference type="ChEBI" id="CHEBI:43474"/>
        <dbReference type="ChEBI" id="CHEBI:57822"/>
        <dbReference type="ChEBI" id="CHEBI:61386"/>
        <dbReference type="ChEBI" id="CHEBI:83905"/>
        <dbReference type="ChEBI" id="CHEBI:456216"/>
        <dbReference type="EC" id="6.3.2.10"/>
    </reaction>
</comment>
<dbReference type="EMBL" id="QUNF01000013">
    <property type="protein sequence ID" value="REG85375.1"/>
    <property type="molecule type" value="Genomic_DNA"/>
</dbReference>
<dbReference type="PANTHER" id="PTHR43024">
    <property type="entry name" value="UDP-N-ACETYLMURAMOYL-TRIPEPTIDE--D-ALANYL-D-ALANINE LIGASE"/>
    <property type="match status" value="1"/>
</dbReference>
<dbReference type="Gene3D" id="3.40.1190.10">
    <property type="entry name" value="Mur-like, catalytic domain"/>
    <property type="match status" value="1"/>
</dbReference>
<dbReference type="Gene3D" id="3.40.1390.10">
    <property type="entry name" value="MurE/MurF, N-terminal domain"/>
    <property type="match status" value="1"/>
</dbReference>
<feature type="domain" description="Mur ligase C-terminal" evidence="13">
    <location>
        <begin position="315"/>
        <end position="433"/>
    </location>
</feature>
<keyword evidence="8 10" id="KW-0131">Cell cycle</keyword>
<evidence type="ECO:0000313" key="15">
    <source>
        <dbReference type="EMBL" id="REG85375.1"/>
    </source>
</evidence>
<feature type="domain" description="Mur ligase N-terminal catalytic" evidence="12">
    <location>
        <begin position="27"/>
        <end position="99"/>
    </location>
</feature>
<evidence type="ECO:0000256" key="6">
    <source>
        <dbReference type="ARBA" id="ARBA00022960"/>
    </source>
</evidence>
<dbReference type="Pfam" id="PF08245">
    <property type="entry name" value="Mur_ligase_M"/>
    <property type="match status" value="1"/>
</dbReference>
<evidence type="ECO:0000256" key="9">
    <source>
        <dbReference type="ARBA" id="ARBA00023316"/>
    </source>
</evidence>
<dbReference type="InterPro" id="IPR051046">
    <property type="entry name" value="MurCDEF_CellWall_CoF430Synth"/>
</dbReference>
<feature type="binding site" evidence="10">
    <location>
        <begin position="112"/>
        <end position="118"/>
    </location>
    <ligand>
        <name>ATP</name>
        <dbReference type="ChEBI" id="CHEBI:30616"/>
    </ligand>
</feature>
<dbReference type="HAMAP" id="MF_02019">
    <property type="entry name" value="MurF"/>
    <property type="match status" value="1"/>
</dbReference>
<dbReference type="PANTHER" id="PTHR43024:SF1">
    <property type="entry name" value="UDP-N-ACETYLMURAMOYL-TRIPEPTIDE--D-ALANYL-D-ALANINE LIGASE"/>
    <property type="match status" value="1"/>
</dbReference>
<dbReference type="Gene3D" id="3.90.190.20">
    <property type="entry name" value="Mur ligase, C-terminal domain"/>
    <property type="match status" value="1"/>
</dbReference>
<dbReference type="Pfam" id="PF01225">
    <property type="entry name" value="Mur_ligase"/>
    <property type="match status" value="1"/>
</dbReference>
<evidence type="ECO:0000256" key="11">
    <source>
        <dbReference type="RuleBase" id="RU004136"/>
    </source>
</evidence>
<dbReference type="SUPFAM" id="SSF63418">
    <property type="entry name" value="MurE/MurF N-terminal domain"/>
    <property type="match status" value="1"/>
</dbReference>
<comment type="similarity">
    <text evidence="10">Belongs to the MurCDEF family. MurF subfamily.</text>
</comment>
<keyword evidence="5 10" id="KW-0067">ATP-binding</keyword>
<reference evidence="15 16" key="1">
    <citation type="submission" date="2018-08" db="EMBL/GenBank/DDBJ databases">
        <title>Genomic Encyclopedia of Archaeal and Bacterial Type Strains, Phase II (KMG-II): from individual species to whole genera.</title>
        <authorList>
            <person name="Goeker M."/>
        </authorList>
    </citation>
    <scope>NUCLEOTIDE SEQUENCE [LARGE SCALE GENOMIC DNA]</scope>
    <source>
        <strain evidence="15 16">DSM 15986</strain>
    </source>
</reference>
<dbReference type="GO" id="GO:0009252">
    <property type="term" value="P:peptidoglycan biosynthetic process"/>
    <property type="evidence" value="ECO:0007669"/>
    <property type="project" value="UniProtKB-UniRule"/>
</dbReference>
<comment type="function">
    <text evidence="10 11">Involved in cell wall formation. Catalyzes the final step in the synthesis of UDP-N-acetylmuramoyl-pentapeptide, the precursor of murein.</text>
</comment>
<dbReference type="Proteomes" id="UP000256405">
    <property type="component" value="Unassembled WGS sequence"/>
</dbReference>
<evidence type="ECO:0000256" key="2">
    <source>
        <dbReference type="ARBA" id="ARBA00022598"/>
    </source>
</evidence>
<protein>
    <recommendedName>
        <fullName evidence="10 11">UDP-N-acetylmuramoyl-tripeptide--D-alanyl-D-alanine ligase</fullName>
        <ecNumber evidence="10 11">6.3.2.10</ecNumber>
    </recommendedName>
    <alternativeName>
        <fullName evidence="10">D-alanyl-D-alanine-adding enzyme</fullName>
    </alternativeName>
</protein>
<name>A0A3E0DQH5_9BACT</name>
<keyword evidence="7 10" id="KW-0573">Peptidoglycan synthesis</keyword>
<dbReference type="UniPathway" id="UPA00219"/>
<evidence type="ECO:0000259" key="13">
    <source>
        <dbReference type="Pfam" id="PF02875"/>
    </source>
</evidence>
<keyword evidence="1 10" id="KW-0963">Cytoplasm</keyword>
<evidence type="ECO:0000256" key="4">
    <source>
        <dbReference type="ARBA" id="ARBA00022741"/>
    </source>
</evidence>
<keyword evidence="9 10" id="KW-0961">Cell wall biogenesis/degradation</keyword>
<dbReference type="GO" id="GO:0051301">
    <property type="term" value="P:cell division"/>
    <property type="evidence" value="ECO:0007669"/>
    <property type="project" value="UniProtKB-KW"/>
</dbReference>
<evidence type="ECO:0000256" key="1">
    <source>
        <dbReference type="ARBA" id="ARBA00022490"/>
    </source>
</evidence>
<evidence type="ECO:0000256" key="7">
    <source>
        <dbReference type="ARBA" id="ARBA00022984"/>
    </source>
</evidence>
<dbReference type="SUPFAM" id="SSF53244">
    <property type="entry name" value="MurD-like peptide ligases, peptide-binding domain"/>
    <property type="match status" value="1"/>
</dbReference>
<proteinExistence type="inferred from homology"/>
<dbReference type="AlphaFoldDB" id="A0A3E0DQH5"/>
<evidence type="ECO:0000259" key="12">
    <source>
        <dbReference type="Pfam" id="PF01225"/>
    </source>
</evidence>
<evidence type="ECO:0000256" key="10">
    <source>
        <dbReference type="HAMAP-Rule" id="MF_02019"/>
    </source>
</evidence>
<dbReference type="InterPro" id="IPR036565">
    <property type="entry name" value="Mur-like_cat_sf"/>
</dbReference>
<dbReference type="GO" id="GO:0047480">
    <property type="term" value="F:UDP-N-acetylmuramoyl-tripeptide-D-alanyl-D-alanine ligase activity"/>
    <property type="evidence" value="ECO:0007669"/>
    <property type="project" value="UniProtKB-UniRule"/>
</dbReference>
<dbReference type="SUPFAM" id="SSF53623">
    <property type="entry name" value="MurD-like peptide ligases, catalytic domain"/>
    <property type="match status" value="1"/>
</dbReference>
<dbReference type="NCBIfam" id="TIGR01143">
    <property type="entry name" value="murF"/>
    <property type="match status" value="1"/>
</dbReference>
<keyword evidence="16" id="KW-1185">Reference proteome</keyword>
<evidence type="ECO:0000256" key="3">
    <source>
        <dbReference type="ARBA" id="ARBA00022618"/>
    </source>
</evidence>
<sequence length="444" mass="49342">MIALFWELIPSKTMNLSILYTLFKNSTGVSTDTRKIAKGNLFFALKGPNFDANSFAPTALEMGASAVVIDDIAYFVEDDERYFFAEDSLKMLQDLANHHRKQLTIPIIGLTGSNGKTTTKELMKAVLSKKFKTAATDGNLNNHIGVPLTLLTITEEDEIALVEMGANKQGDIAELCQIAEPTHGMITNIGKAHLEGMGGPEGVLKTKTELFQFLRENGRTVFINSQDPILSNFVKRFENPVLYPSHGDFCEVIFQEANPFVKFSLGGEEEVFLTHLIGAYNFGNIATALTIGKFFGVEVEKAVEAIVNYQPSNMRSQLLEKRSNLIILDAYNANPSSMEVAIRTFGQMTGKKHKMLILGDMFELGEHAVTEHARLGEIISEYEIEKVCFTGQLIASALATYPKALFFPDTFSFRNWLQDSNLEDYLILIKGSRGMKLEGLVDFI</sequence>
<dbReference type="GO" id="GO:0005524">
    <property type="term" value="F:ATP binding"/>
    <property type="evidence" value="ECO:0007669"/>
    <property type="project" value="UniProtKB-UniRule"/>
</dbReference>
<keyword evidence="3 10" id="KW-0132">Cell division</keyword>